<reference evidence="2 3" key="1">
    <citation type="submission" date="2017-11" db="EMBL/GenBank/DDBJ databases">
        <title>De-novo sequencing of pomegranate (Punica granatum L.) genome.</title>
        <authorList>
            <person name="Akparov Z."/>
            <person name="Amiraslanov A."/>
            <person name="Hajiyeva S."/>
            <person name="Abbasov M."/>
            <person name="Kaur K."/>
            <person name="Hamwieh A."/>
            <person name="Solovyev V."/>
            <person name="Salamov A."/>
            <person name="Braich B."/>
            <person name="Kosarev P."/>
            <person name="Mahmoud A."/>
            <person name="Hajiyev E."/>
            <person name="Babayeva S."/>
            <person name="Izzatullayeva V."/>
            <person name="Mammadov A."/>
            <person name="Mammadov A."/>
            <person name="Sharifova S."/>
            <person name="Ojaghi J."/>
            <person name="Eynullazada K."/>
            <person name="Bayramov B."/>
            <person name="Abdulazimova A."/>
            <person name="Shahmuradov I."/>
        </authorList>
    </citation>
    <scope>NUCLEOTIDE SEQUENCE [LARGE SCALE GENOMIC DNA]</scope>
    <source>
        <strain evidence="3">cv. AG2017</strain>
        <tissue evidence="2">Leaf</tissue>
    </source>
</reference>
<protein>
    <submittedName>
        <fullName evidence="2">Uncharacterized protein</fullName>
    </submittedName>
</protein>
<accession>A0A2I0H2J3</accession>
<feature type="region of interest" description="Disordered" evidence="1">
    <location>
        <begin position="1"/>
        <end position="116"/>
    </location>
</feature>
<keyword evidence="3" id="KW-1185">Reference proteome</keyword>
<name>A0A2I0H2J3_PUNGR</name>
<organism evidence="2 3">
    <name type="scientific">Punica granatum</name>
    <name type="common">Pomegranate</name>
    <dbReference type="NCBI Taxonomy" id="22663"/>
    <lineage>
        <taxon>Eukaryota</taxon>
        <taxon>Viridiplantae</taxon>
        <taxon>Streptophyta</taxon>
        <taxon>Embryophyta</taxon>
        <taxon>Tracheophyta</taxon>
        <taxon>Spermatophyta</taxon>
        <taxon>Magnoliopsida</taxon>
        <taxon>eudicotyledons</taxon>
        <taxon>Gunneridae</taxon>
        <taxon>Pentapetalae</taxon>
        <taxon>rosids</taxon>
        <taxon>malvids</taxon>
        <taxon>Myrtales</taxon>
        <taxon>Lythraceae</taxon>
        <taxon>Punica</taxon>
    </lineage>
</organism>
<proteinExistence type="predicted"/>
<feature type="non-terminal residue" evidence="2">
    <location>
        <position position="1"/>
    </location>
</feature>
<dbReference type="Proteomes" id="UP000233551">
    <property type="component" value="Unassembled WGS sequence"/>
</dbReference>
<gene>
    <name evidence="2" type="ORF">CRG98_049811</name>
</gene>
<evidence type="ECO:0000313" key="3">
    <source>
        <dbReference type="Proteomes" id="UP000233551"/>
    </source>
</evidence>
<evidence type="ECO:0000256" key="1">
    <source>
        <dbReference type="SAM" id="MobiDB-lite"/>
    </source>
</evidence>
<comment type="caution">
    <text evidence="2">The sequence shown here is derived from an EMBL/GenBank/DDBJ whole genome shotgun (WGS) entry which is preliminary data.</text>
</comment>
<dbReference type="EMBL" id="PGOL01043037">
    <property type="protein sequence ID" value="PKH93902.1"/>
    <property type="molecule type" value="Genomic_DNA"/>
</dbReference>
<feature type="non-terminal residue" evidence="2">
    <location>
        <position position="116"/>
    </location>
</feature>
<sequence length="116" mass="12076">LVLKPELPQLAHNSRSLSSFRPPETRVGFGAETPQLSRPLAHGSKSWIPSPRGRACASPSRPAAQRRSNPAAASSTAAAAQPISIRPVDQRPAQARFAGPIAAQFGPIPSGSLPSP</sequence>
<feature type="compositionally biased region" description="Low complexity" evidence="1">
    <location>
        <begin position="71"/>
        <end position="80"/>
    </location>
</feature>
<evidence type="ECO:0000313" key="2">
    <source>
        <dbReference type="EMBL" id="PKH93902.1"/>
    </source>
</evidence>
<dbReference type="AlphaFoldDB" id="A0A2I0H2J3"/>